<feature type="compositionally biased region" description="Basic and acidic residues" evidence="1">
    <location>
        <begin position="116"/>
        <end position="134"/>
    </location>
</feature>
<reference evidence="2 3" key="2">
    <citation type="journal article" date="2014" name="J. Gen. Appl. Microbiol.">
        <title>The early diverging ascomycetous budding yeast Saitoella complicata has three histone deacetylases belonging to the Clr6, Hos2, and Rpd3 lineages.</title>
        <authorList>
            <person name="Nishida H."/>
            <person name="Matsumoto T."/>
            <person name="Kondo S."/>
            <person name="Hamamoto M."/>
            <person name="Yoshikawa H."/>
        </authorList>
    </citation>
    <scope>NUCLEOTIDE SEQUENCE [LARGE SCALE GENOMIC DNA]</scope>
    <source>
        <strain evidence="2 3">NRRL Y-17804</strain>
    </source>
</reference>
<sequence>MSMLTFKRPPSCLHRPLFLSTILSTVRTPSAAHAHHLASLTDASSTIPTTTTSIPIIIMSKTSDFAPPEEEINWDEDPTPAPSAAIVTDPSVTTGDDLSAEAASGTTDAQPAPEPSLEKVEAEGAKPDLSEDKAVPAAAPKPKTVTKESGFTFKRLGASFDTGAPSTKPSTIATTTAATAAAAPATTEKDDAEAKRLAAEEEKRKRREARFGVVEKPAPKAPKEKPAPAPAAAVPKPAPTKAAPAAAAAKKNVKQAPAAEKRKAELDPAELDKARKRAERFGVKKTEEKVATSGEEEKKVEEVAEKVEGQ</sequence>
<dbReference type="Proteomes" id="UP000033140">
    <property type="component" value="Unassembled WGS sequence"/>
</dbReference>
<name>A0A0E9NQ47_SAICN</name>
<feature type="compositionally biased region" description="Basic and acidic residues" evidence="1">
    <location>
        <begin position="187"/>
        <end position="203"/>
    </location>
</feature>
<feature type="compositionally biased region" description="Low complexity" evidence="1">
    <location>
        <begin position="164"/>
        <end position="186"/>
    </location>
</feature>
<organism evidence="2 3">
    <name type="scientific">Saitoella complicata (strain BCRC 22490 / CBS 7301 / JCM 7358 / NBRC 10748 / NRRL Y-17804)</name>
    <dbReference type="NCBI Taxonomy" id="698492"/>
    <lineage>
        <taxon>Eukaryota</taxon>
        <taxon>Fungi</taxon>
        <taxon>Dikarya</taxon>
        <taxon>Ascomycota</taxon>
        <taxon>Taphrinomycotina</taxon>
        <taxon>Taphrinomycotina incertae sedis</taxon>
        <taxon>Saitoella</taxon>
    </lineage>
</organism>
<gene>
    <name evidence="2" type="ORF">G7K_6001-t1</name>
</gene>
<keyword evidence="3" id="KW-1185">Reference proteome</keyword>
<accession>A0A0E9NQ47</accession>
<feature type="compositionally biased region" description="Acidic residues" evidence="1">
    <location>
        <begin position="68"/>
        <end position="78"/>
    </location>
</feature>
<feature type="region of interest" description="Disordered" evidence="1">
    <location>
        <begin position="68"/>
        <end position="310"/>
    </location>
</feature>
<feature type="compositionally biased region" description="Basic and acidic residues" evidence="1">
    <location>
        <begin position="259"/>
        <end position="310"/>
    </location>
</feature>
<feature type="compositionally biased region" description="Basic and acidic residues" evidence="1">
    <location>
        <begin position="217"/>
        <end position="226"/>
    </location>
</feature>
<reference evidence="2 3" key="1">
    <citation type="journal article" date="2011" name="J. Gen. Appl. Microbiol.">
        <title>Draft genome sequencing of the enigmatic yeast Saitoella complicata.</title>
        <authorList>
            <person name="Nishida H."/>
            <person name="Hamamoto M."/>
            <person name="Sugiyama J."/>
        </authorList>
    </citation>
    <scope>NUCLEOTIDE SEQUENCE [LARGE SCALE GENOMIC DNA]</scope>
    <source>
        <strain evidence="2 3">NRRL Y-17804</strain>
    </source>
</reference>
<dbReference type="AlphaFoldDB" id="A0A0E9NQ47"/>
<evidence type="ECO:0000313" key="2">
    <source>
        <dbReference type="EMBL" id="GAO51913.1"/>
    </source>
</evidence>
<evidence type="ECO:0000256" key="1">
    <source>
        <dbReference type="SAM" id="MobiDB-lite"/>
    </source>
</evidence>
<proteinExistence type="predicted"/>
<reference evidence="2 3" key="3">
    <citation type="journal article" date="2015" name="Genome Announc.">
        <title>Draft Genome Sequence of the Archiascomycetous Yeast Saitoella complicata.</title>
        <authorList>
            <person name="Yamauchi K."/>
            <person name="Kondo S."/>
            <person name="Hamamoto M."/>
            <person name="Takahashi Y."/>
            <person name="Ogura Y."/>
            <person name="Hayashi T."/>
            <person name="Nishida H."/>
        </authorList>
    </citation>
    <scope>NUCLEOTIDE SEQUENCE [LARGE SCALE GENOMIC DNA]</scope>
    <source>
        <strain evidence="2 3">NRRL Y-17804</strain>
    </source>
</reference>
<protein>
    <recommendedName>
        <fullName evidence="4">THO1-MOS11 C-terminal domain-containing protein</fullName>
    </recommendedName>
</protein>
<feature type="compositionally biased region" description="Low complexity" evidence="1">
    <location>
        <begin position="230"/>
        <end position="258"/>
    </location>
</feature>
<evidence type="ECO:0000313" key="3">
    <source>
        <dbReference type="Proteomes" id="UP000033140"/>
    </source>
</evidence>
<comment type="caution">
    <text evidence="2">The sequence shown here is derived from an EMBL/GenBank/DDBJ whole genome shotgun (WGS) entry which is preliminary data.</text>
</comment>
<evidence type="ECO:0008006" key="4">
    <source>
        <dbReference type="Google" id="ProtNLM"/>
    </source>
</evidence>
<dbReference type="EMBL" id="BACD03000055">
    <property type="protein sequence ID" value="GAO51913.1"/>
    <property type="molecule type" value="Genomic_DNA"/>
</dbReference>